<sequence length="228" mass="26295">MIEKNIALKTDFFGKEYVFEKLNPFTVKITSETQHTITSFSGELSVDMEKDFYERPYLIKFKDSLHLSARSQLKFFLKLPLITKLVLKNNRKSIEIDRHIEHKRKAWHGEVHRGTLCTYVEAEFAFEPFSIQDALVPLRIVNRSDVTREISKIVIEPENLLLVKGDNGLFTNKVYILVVSSNAFGVEYGTETTARVINPRTIIDLKISIAKTVLIRFDRFGIARELGL</sequence>
<dbReference type="Proteomes" id="UP000027153">
    <property type="component" value="Unassembled WGS sequence"/>
</dbReference>
<reference evidence="1 2" key="1">
    <citation type="journal article" date="2013" name="Nature">
        <title>Anaerobic oxidation of methane coupled to nitrate reduction in a novel archaeal lineage.</title>
        <authorList>
            <person name="Haroon M.F."/>
            <person name="Hu S."/>
            <person name="Shi Y."/>
            <person name="Imelfort M."/>
            <person name="Keller J."/>
            <person name="Hugenholtz P."/>
            <person name="Yuan Z."/>
            <person name="Tyson G.W."/>
        </authorList>
    </citation>
    <scope>NUCLEOTIDE SEQUENCE [LARGE SCALE GENOMIC DNA]</scope>
    <source>
        <strain evidence="1 2">ANME-2d</strain>
    </source>
</reference>
<dbReference type="EMBL" id="JMIY01000002">
    <property type="protein sequence ID" value="KCZ72859.1"/>
    <property type="molecule type" value="Genomic_DNA"/>
</dbReference>
<dbReference type="Pfam" id="PF04254">
    <property type="entry name" value="DUF432"/>
    <property type="match status" value="1"/>
</dbReference>
<dbReference type="AlphaFoldDB" id="A0A062VAV3"/>
<protein>
    <recommendedName>
        <fullName evidence="3">DUF432 domain-containing protein</fullName>
    </recommendedName>
</protein>
<evidence type="ECO:0000313" key="2">
    <source>
        <dbReference type="Proteomes" id="UP000027153"/>
    </source>
</evidence>
<organism evidence="1 2">
    <name type="scientific">Candidatus Methanoperedens nitratireducens</name>
    <dbReference type="NCBI Taxonomy" id="1392998"/>
    <lineage>
        <taxon>Archaea</taxon>
        <taxon>Methanobacteriati</taxon>
        <taxon>Methanobacteriota</taxon>
        <taxon>Stenosarchaea group</taxon>
        <taxon>Methanomicrobia</taxon>
        <taxon>Methanosarcinales</taxon>
        <taxon>ANME-2 cluster</taxon>
        <taxon>Candidatus Methanoperedentaceae</taxon>
        <taxon>Candidatus Methanoperedens</taxon>
    </lineage>
</organism>
<comment type="caution">
    <text evidence="1">The sequence shown here is derived from an EMBL/GenBank/DDBJ whole genome shotgun (WGS) entry which is preliminary data.</text>
</comment>
<evidence type="ECO:0008006" key="3">
    <source>
        <dbReference type="Google" id="ProtNLM"/>
    </source>
</evidence>
<dbReference type="InterPro" id="IPR007366">
    <property type="entry name" value="DUF432"/>
</dbReference>
<dbReference type="RefSeq" id="WP_048089869.1">
    <property type="nucleotide sequence ID" value="NZ_JMIY01000002.1"/>
</dbReference>
<name>A0A062VAV3_9EURY</name>
<keyword evidence="2" id="KW-1185">Reference proteome</keyword>
<evidence type="ECO:0000313" key="1">
    <source>
        <dbReference type="EMBL" id="KCZ72859.1"/>
    </source>
</evidence>
<gene>
    <name evidence="1" type="ORF">ANME2D_01294</name>
</gene>
<accession>A0A062VAV3</accession>
<proteinExistence type="predicted"/>